<dbReference type="Pfam" id="PF13561">
    <property type="entry name" value="adh_short_C2"/>
    <property type="match status" value="1"/>
</dbReference>
<feature type="domain" description="Ketoreductase" evidence="2">
    <location>
        <begin position="6"/>
        <end position="185"/>
    </location>
</feature>
<dbReference type="Proteomes" id="UP000752292">
    <property type="component" value="Unassembled WGS sequence"/>
</dbReference>
<dbReference type="InterPro" id="IPR036291">
    <property type="entry name" value="NAD(P)-bd_dom_sf"/>
</dbReference>
<comment type="caution">
    <text evidence="3">The sequence shown here is derived from an EMBL/GenBank/DDBJ whole genome shotgun (WGS) entry which is preliminary data.</text>
</comment>
<dbReference type="FunFam" id="3.40.50.720:FF:000084">
    <property type="entry name" value="Short-chain dehydrogenase reductase"/>
    <property type="match status" value="1"/>
</dbReference>
<evidence type="ECO:0000313" key="4">
    <source>
        <dbReference type="Proteomes" id="UP000752292"/>
    </source>
</evidence>
<dbReference type="SUPFAM" id="SSF51735">
    <property type="entry name" value="NAD(P)-binding Rossmann-fold domains"/>
    <property type="match status" value="1"/>
</dbReference>
<dbReference type="EMBL" id="JACQRX010000178">
    <property type="protein sequence ID" value="MBI4251606.1"/>
    <property type="molecule type" value="Genomic_DNA"/>
</dbReference>
<name>A0A932ZU08_UNCTE</name>
<dbReference type="PANTHER" id="PTHR42879">
    <property type="entry name" value="3-OXOACYL-(ACYL-CARRIER-PROTEIN) REDUCTASE"/>
    <property type="match status" value="1"/>
</dbReference>
<proteinExistence type="inferred from homology"/>
<evidence type="ECO:0000313" key="3">
    <source>
        <dbReference type="EMBL" id="MBI4251606.1"/>
    </source>
</evidence>
<dbReference type="PRINTS" id="PR00081">
    <property type="entry name" value="GDHRDH"/>
</dbReference>
<protein>
    <submittedName>
        <fullName evidence="3">SDR family oxidoreductase</fullName>
    </submittedName>
</protein>
<sequence>MRLEGRRALVTGGGRGIGRAIALAFAAEGADVAVAARTRSEIEGVRQEIEGRGRKGLALPCDVGARGEIEKAVEEVGRAWGGVDILVANAGLLRHAPVEGTSDALWDEILRVNLSSVFWAARAVLPAMAQRGWGRVIAMSSVSGKVGGANRSAYHAAKHGVLGLVRSAALEVAERGVTVNAICPGFVETRMISDNREDFVRFGGDGCGEEETFRRFREEIPMKRFLDPSEVAGMAVYLASEAARGITGQAFNISCGAVQA</sequence>
<dbReference type="InterPro" id="IPR050259">
    <property type="entry name" value="SDR"/>
</dbReference>
<dbReference type="InterPro" id="IPR002347">
    <property type="entry name" value="SDR_fam"/>
</dbReference>
<dbReference type="Gene3D" id="3.40.50.720">
    <property type="entry name" value="NAD(P)-binding Rossmann-like Domain"/>
    <property type="match status" value="1"/>
</dbReference>
<accession>A0A932ZU08</accession>
<dbReference type="SMART" id="SM00822">
    <property type="entry name" value="PKS_KR"/>
    <property type="match status" value="1"/>
</dbReference>
<dbReference type="InterPro" id="IPR057326">
    <property type="entry name" value="KR_dom"/>
</dbReference>
<evidence type="ECO:0000259" key="2">
    <source>
        <dbReference type="SMART" id="SM00822"/>
    </source>
</evidence>
<dbReference type="PANTHER" id="PTHR42879:SF2">
    <property type="entry name" value="3-OXOACYL-[ACYL-CARRIER-PROTEIN] REDUCTASE FABG"/>
    <property type="match status" value="1"/>
</dbReference>
<organism evidence="3 4">
    <name type="scientific">Tectimicrobiota bacterium</name>
    <dbReference type="NCBI Taxonomy" id="2528274"/>
    <lineage>
        <taxon>Bacteria</taxon>
        <taxon>Pseudomonadati</taxon>
        <taxon>Nitrospinota/Tectimicrobiota group</taxon>
        <taxon>Candidatus Tectimicrobiota</taxon>
    </lineage>
</organism>
<gene>
    <name evidence="3" type="ORF">HY618_04020</name>
</gene>
<comment type="similarity">
    <text evidence="1">Belongs to the short-chain dehydrogenases/reductases (SDR) family.</text>
</comment>
<reference evidence="3" key="1">
    <citation type="submission" date="2020-07" db="EMBL/GenBank/DDBJ databases">
        <title>Huge and variable diversity of episymbiotic CPR bacteria and DPANN archaea in groundwater ecosystems.</title>
        <authorList>
            <person name="He C.Y."/>
            <person name="Keren R."/>
            <person name="Whittaker M."/>
            <person name="Farag I.F."/>
            <person name="Doudna J."/>
            <person name="Cate J.H.D."/>
            <person name="Banfield J.F."/>
        </authorList>
    </citation>
    <scope>NUCLEOTIDE SEQUENCE</scope>
    <source>
        <strain evidence="3">NC_groundwater_1370_Ag_S-0.2um_69_93</strain>
    </source>
</reference>
<dbReference type="PRINTS" id="PR00080">
    <property type="entry name" value="SDRFAMILY"/>
</dbReference>
<evidence type="ECO:0000256" key="1">
    <source>
        <dbReference type="ARBA" id="ARBA00006484"/>
    </source>
</evidence>
<dbReference type="AlphaFoldDB" id="A0A932ZU08"/>